<feature type="domain" description="FAD dependent oxidoreductase" evidence="1">
    <location>
        <begin position="1"/>
        <end position="193"/>
    </location>
</feature>
<reference evidence="2" key="1">
    <citation type="submission" date="2019-11" db="EMBL/GenBank/DDBJ databases">
        <title>Characterization of Clostridium perfringens isolates from swine manure treated agricultural soils.</title>
        <authorList>
            <person name="Wushke S.T."/>
        </authorList>
    </citation>
    <scope>NUCLEOTIDE SEQUENCE</scope>
    <source>
        <strain evidence="2">X15</strain>
    </source>
</reference>
<dbReference type="InterPro" id="IPR052745">
    <property type="entry name" value="G3P_Oxidase/Oxidoreductase"/>
</dbReference>
<evidence type="ECO:0000259" key="1">
    <source>
        <dbReference type="Pfam" id="PF01266"/>
    </source>
</evidence>
<dbReference type="EMBL" id="WNVG01000590">
    <property type="protein sequence ID" value="MDZ5034479.1"/>
    <property type="molecule type" value="Genomic_DNA"/>
</dbReference>
<evidence type="ECO:0000313" key="3">
    <source>
        <dbReference type="Proteomes" id="UP001289066"/>
    </source>
</evidence>
<dbReference type="Gene3D" id="3.50.50.60">
    <property type="entry name" value="FAD/NAD(P)-binding domain"/>
    <property type="match status" value="1"/>
</dbReference>
<dbReference type="Pfam" id="PF01266">
    <property type="entry name" value="DAO"/>
    <property type="match status" value="1"/>
</dbReference>
<dbReference type="InterPro" id="IPR036188">
    <property type="entry name" value="FAD/NAD-bd_sf"/>
</dbReference>
<dbReference type="Proteomes" id="UP001289066">
    <property type="component" value="Unassembled WGS sequence"/>
</dbReference>
<comment type="caution">
    <text evidence="2">The sequence shown here is derived from an EMBL/GenBank/DDBJ whole genome shotgun (WGS) entry which is preliminary data.</text>
</comment>
<organism evidence="2 3">
    <name type="scientific">Clostridium perfringens</name>
    <dbReference type="NCBI Taxonomy" id="1502"/>
    <lineage>
        <taxon>Bacteria</taxon>
        <taxon>Bacillati</taxon>
        <taxon>Bacillota</taxon>
        <taxon>Clostridia</taxon>
        <taxon>Eubacteriales</taxon>
        <taxon>Clostridiaceae</taxon>
        <taxon>Clostridium</taxon>
    </lineage>
</organism>
<dbReference type="AlphaFoldDB" id="A0AAW9IX29"/>
<dbReference type="InterPro" id="IPR006076">
    <property type="entry name" value="FAD-dep_OxRdtase"/>
</dbReference>
<dbReference type="RefSeq" id="WP_322412935.1">
    <property type="nucleotide sequence ID" value="NZ_WNVG01000590.1"/>
</dbReference>
<feature type="non-terminal residue" evidence="2">
    <location>
        <position position="193"/>
    </location>
</feature>
<dbReference type="Gene3D" id="3.30.9.10">
    <property type="entry name" value="D-Amino Acid Oxidase, subunit A, domain 2"/>
    <property type="match status" value="1"/>
</dbReference>
<dbReference type="SUPFAM" id="SSF51905">
    <property type="entry name" value="FAD/NAD(P)-binding domain"/>
    <property type="match status" value="1"/>
</dbReference>
<feature type="non-terminal residue" evidence="2">
    <location>
        <position position="1"/>
    </location>
</feature>
<accession>A0AAW9IX29</accession>
<evidence type="ECO:0000313" key="2">
    <source>
        <dbReference type="EMBL" id="MDZ5034479.1"/>
    </source>
</evidence>
<sequence length="193" mass="21489">ILGGGIIGCSVAYELSKYNFNIALIERDYDIADDISFVNTSIVYDGSETSDDVMAGLEYIGNSIMMDTCKKFKVPFRKIGALRVVNDENGVKKLQEMYDRAKKRGIDGVYLIDDKDVYDIEPNINPNIKKGLYSENIGIVAPYDLAIAYAEVASVNGVNFRLEEEVLNIQSLARGFKVTTNKNKFTCKVVINT</sequence>
<protein>
    <submittedName>
        <fullName evidence="2">FAD-dependent oxidoreductase</fullName>
    </submittedName>
</protein>
<name>A0AAW9IX29_CLOPF</name>
<gene>
    <name evidence="2" type="ORF">GNF81_17420</name>
</gene>
<dbReference type="PANTHER" id="PTHR42720">
    <property type="entry name" value="GLYCEROL-3-PHOSPHATE DEHYDROGENASE"/>
    <property type="match status" value="1"/>
</dbReference>
<dbReference type="PANTHER" id="PTHR42720:SF1">
    <property type="entry name" value="GLYCEROL 3-PHOSPHATE OXIDASE"/>
    <property type="match status" value="1"/>
</dbReference>
<proteinExistence type="predicted"/>